<dbReference type="AlphaFoldDB" id="A0A2S2QP31"/>
<proteinExistence type="predicted"/>
<dbReference type="Proteomes" id="UP000694846">
    <property type="component" value="Unplaced"/>
</dbReference>
<sequence length="491" mass="55048">MNNEDDDLHQPSTSRAVLSNQKSECLKESSSLNNNFMNGCTVSECCADCDMAAQHDHMIAASLVYCDQEENNSDDDCCIYTYRGDRQEPEVNNLPMNDRSASPLMDYLEMDFDPETTAGEDGEIVLINNDDNEPEEDPVPSFSGVNKNEKENPIDTKIAIINETDNSTPELSAINTNLPINSIYLNGVNALLSKEERNGCLRRTGDTLEVCQKMKRMRVDDLTWVKEMVWSENDAALMQVNQIGVSACGVTAVVNTLLALRIPFSIDRIIKTIGTRLRDETAPLVSYLESCAMAGCMPQDLVKTLETATDSQVSARFFSTHQNLDMPLAPWLASWIQKGAIPILTLNRQRGIVTSHTLVPDSWHHQMMYGVAYNPLRTECAQIYLTNPLSQYSMDVLKPQLISPSTLMIKRADVLSRWTPQTDLMSLATHSDRHWHRFNVLGQVVNLLREEKESVQFTNHIVIPANYKSGITLAMKSSSNHCHELKSVPEL</sequence>
<feature type="region of interest" description="Disordered" evidence="1">
    <location>
        <begin position="1"/>
        <end position="20"/>
    </location>
</feature>
<dbReference type="RefSeq" id="XP_025424732.1">
    <property type="nucleotide sequence ID" value="XM_025568947.1"/>
</dbReference>
<evidence type="ECO:0000256" key="1">
    <source>
        <dbReference type="SAM" id="MobiDB-lite"/>
    </source>
</evidence>
<feature type="compositionally biased region" description="Polar residues" evidence="1">
    <location>
        <begin position="10"/>
        <end position="20"/>
    </location>
</feature>
<organism evidence="2">
    <name type="scientific">Sipha flava</name>
    <name type="common">yellow sugarcane aphid</name>
    <dbReference type="NCBI Taxonomy" id="143950"/>
    <lineage>
        <taxon>Eukaryota</taxon>
        <taxon>Metazoa</taxon>
        <taxon>Ecdysozoa</taxon>
        <taxon>Arthropoda</taxon>
        <taxon>Hexapoda</taxon>
        <taxon>Insecta</taxon>
        <taxon>Pterygota</taxon>
        <taxon>Neoptera</taxon>
        <taxon>Paraneoptera</taxon>
        <taxon>Hemiptera</taxon>
        <taxon>Sternorrhyncha</taxon>
        <taxon>Aphidomorpha</taxon>
        <taxon>Aphidoidea</taxon>
        <taxon>Aphididae</taxon>
        <taxon>Sipha</taxon>
    </lineage>
</organism>
<accession>A0A2S2QP31</accession>
<evidence type="ECO:0000313" key="4">
    <source>
        <dbReference type="RefSeq" id="XP_025424732.1"/>
    </source>
</evidence>
<reference evidence="4" key="2">
    <citation type="submission" date="2025-04" db="UniProtKB">
        <authorList>
            <consortium name="RefSeq"/>
        </authorList>
    </citation>
    <scope>IDENTIFICATION</scope>
</reference>
<evidence type="ECO:0000313" key="2">
    <source>
        <dbReference type="EMBL" id="MBY79529.1"/>
    </source>
</evidence>
<name>A0A2S2QP31_9HEMI</name>
<dbReference type="EMBL" id="GGMS01010326">
    <property type="protein sequence ID" value="MBY79529.1"/>
    <property type="molecule type" value="Transcribed_RNA"/>
</dbReference>
<dbReference type="GeneID" id="112693751"/>
<dbReference type="OrthoDB" id="10064600at2759"/>
<protein>
    <submittedName>
        <fullName evidence="4">Uncharacterized protein LOC112693751</fullName>
    </submittedName>
</protein>
<evidence type="ECO:0000313" key="3">
    <source>
        <dbReference type="Proteomes" id="UP000694846"/>
    </source>
</evidence>
<gene>
    <name evidence="4" type="primary">LOC112693751</name>
    <name evidence="2" type="ORF">g.58139</name>
</gene>
<reference evidence="2" key="1">
    <citation type="submission" date="2018-04" db="EMBL/GenBank/DDBJ databases">
        <title>Transcriptome assembly of Sipha flava.</title>
        <authorList>
            <person name="Scully E.D."/>
            <person name="Geib S.M."/>
            <person name="Palmer N.A."/>
            <person name="Koch K."/>
            <person name="Bradshaw J."/>
            <person name="Heng-Moss T."/>
            <person name="Sarath G."/>
        </authorList>
    </citation>
    <scope>NUCLEOTIDE SEQUENCE</scope>
</reference>
<keyword evidence="3" id="KW-1185">Reference proteome</keyword>